<organism evidence="4 5">
    <name type="scientific">Paenibacillus oceani</name>
    <dbReference type="NCBI Taxonomy" id="2772510"/>
    <lineage>
        <taxon>Bacteria</taxon>
        <taxon>Bacillati</taxon>
        <taxon>Bacillota</taxon>
        <taxon>Bacilli</taxon>
        <taxon>Bacillales</taxon>
        <taxon>Paenibacillaceae</taxon>
        <taxon>Paenibacillus</taxon>
    </lineage>
</organism>
<dbReference type="GO" id="GO:0005975">
    <property type="term" value="P:carbohydrate metabolic process"/>
    <property type="evidence" value="ECO:0007669"/>
    <property type="project" value="InterPro"/>
</dbReference>
<gene>
    <name evidence="4" type="ORF">IDH45_06325</name>
</gene>
<reference evidence="4" key="1">
    <citation type="submission" date="2020-09" db="EMBL/GenBank/DDBJ databases">
        <title>A novel bacterium of genus Paenibacillus, isolated from South China Sea.</title>
        <authorList>
            <person name="Huang H."/>
            <person name="Mo K."/>
            <person name="Hu Y."/>
        </authorList>
    </citation>
    <scope>NUCLEOTIDE SEQUENCE</scope>
    <source>
        <strain evidence="4">IB182363</strain>
    </source>
</reference>
<dbReference type="EMBL" id="JACXJA010000006">
    <property type="protein sequence ID" value="MBD2861607.1"/>
    <property type="molecule type" value="Genomic_DNA"/>
</dbReference>
<dbReference type="AlphaFoldDB" id="A0A927C7S6"/>
<evidence type="ECO:0000313" key="5">
    <source>
        <dbReference type="Proteomes" id="UP000639396"/>
    </source>
</evidence>
<evidence type="ECO:0000256" key="1">
    <source>
        <dbReference type="ARBA" id="ARBA00004613"/>
    </source>
</evidence>
<proteinExistence type="predicted"/>
<dbReference type="GO" id="GO:0005576">
    <property type="term" value="C:extracellular region"/>
    <property type="evidence" value="ECO:0007669"/>
    <property type="project" value="UniProtKB-SubCell"/>
</dbReference>
<keyword evidence="5" id="KW-1185">Reference proteome</keyword>
<evidence type="ECO:0000256" key="2">
    <source>
        <dbReference type="ARBA" id="ARBA00022729"/>
    </source>
</evidence>
<dbReference type="InterPro" id="IPR051398">
    <property type="entry name" value="Polysacch_Deacetylase"/>
</dbReference>
<comment type="caution">
    <text evidence="4">The sequence shown here is derived from an EMBL/GenBank/DDBJ whole genome shotgun (WGS) entry which is preliminary data.</text>
</comment>
<dbReference type="SUPFAM" id="SSF88713">
    <property type="entry name" value="Glycoside hydrolase/deacetylase"/>
    <property type="match status" value="1"/>
</dbReference>
<dbReference type="Proteomes" id="UP000639396">
    <property type="component" value="Unassembled WGS sequence"/>
</dbReference>
<dbReference type="InterPro" id="IPR011330">
    <property type="entry name" value="Glyco_hydro/deAcase_b/a-brl"/>
</dbReference>
<name>A0A927C7S6_9BACL</name>
<dbReference type="Gene3D" id="3.20.20.370">
    <property type="entry name" value="Glycoside hydrolase/deacetylase"/>
    <property type="match status" value="1"/>
</dbReference>
<dbReference type="Pfam" id="PF01522">
    <property type="entry name" value="Polysacc_deac_1"/>
    <property type="match status" value="1"/>
</dbReference>
<dbReference type="InterPro" id="IPR002509">
    <property type="entry name" value="NODB_dom"/>
</dbReference>
<dbReference type="PANTHER" id="PTHR34216">
    <property type="match status" value="1"/>
</dbReference>
<sequence length="495" mass="55708">MSFQGSSFRPLVVIDNKEIREKFNEFKNRGMNARGRSTTRIPRAMVTFGTDDGAITDKTHLLPITRATGIGMVNAVIPTRVQAGNHLTLADLQTMQAEGWEITSHTWSHADLITLTDAESEEEIRKAAEWIEANGFGGRTLCIPYGHYGDREKLIAQKYHRAVRVSNTDAKLTINKTPIPTFELKSLWFSNLTTIDAAAGFPLNSFERYKWWIDKVVAEGGWLVLFTHGWEIAEWGASQLLTDVINYAKTVADIVTFNEGLDRMDNVMESGLYSNNYERGYDPHFAMSMDGKISSNYQLITKIKKNEIKSTMLPMDFENQTITLCNVDSTQTGWPMLPGGYKAGVLTTYAIQPIGATWDIGYYWQEFKPYGTVSSTRFIRSAKDGENLWHPWTRWDPSVTINARINTYTAATLPNELPVGFRIQCCVNSANSTGMPAAATGLFIIDTTGLANSSPTDFGFVYQEYHRYATNEVWRRVATNGTTWSSWQKLSYVST</sequence>
<keyword evidence="2" id="KW-0732">Signal</keyword>
<comment type="subcellular location">
    <subcellularLocation>
        <location evidence="1">Secreted</location>
    </subcellularLocation>
</comment>
<feature type="domain" description="NodB homology" evidence="3">
    <location>
        <begin position="42"/>
        <end position="159"/>
    </location>
</feature>
<accession>A0A927C7S6</accession>
<dbReference type="PANTHER" id="PTHR34216:SF3">
    <property type="entry name" value="POLY-BETA-1,6-N-ACETYL-D-GLUCOSAMINE N-DEACETYLASE"/>
    <property type="match status" value="1"/>
</dbReference>
<evidence type="ECO:0000313" key="4">
    <source>
        <dbReference type="EMBL" id="MBD2861607.1"/>
    </source>
</evidence>
<protein>
    <submittedName>
        <fullName evidence="4">Polysaccharide deacetylase family protein</fullName>
    </submittedName>
</protein>
<dbReference type="CDD" id="cd19958">
    <property type="entry name" value="pyocin_knob"/>
    <property type="match status" value="1"/>
</dbReference>
<dbReference type="GO" id="GO:0016810">
    <property type="term" value="F:hydrolase activity, acting on carbon-nitrogen (but not peptide) bonds"/>
    <property type="evidence" value="ECO:0007669"/>
    <property type="project" value="InterPro"/>
</dbReference>
<evidence type="ECO:0000259" key="3">
    <source>
        <dbReference type="Pfam" id="PF01522"/>
    </source>
</evidence>
<dbReference type="RefSeq" id="WP_190925751.1">
    <property type="nucleotide sequence ID" value="NZ_JACXJA010000006.1"/>
</dbReference>